<dbReference type="Gene3D" id="3.40.190.150">
    <property type="entry name" value="Bordetella uptake gene, domain 1"/>
    <property type="match status" value="1"/>
</dbReference>
<dbReference type="EMBL" id="FNHP01000004">
    <property type="protein sequence ID" value="SDM28581.1"/>
    <property type="molecule type" value="Genomic_DNA"/>
</dbReference>
<gene>
    <name evidence="2" type="ORF">SAMN05428957_1045</name>
</gene>
<accession>A0A1G9RZB9</accession>
<reference evidence="3" key="1">
    <citation type="submission" date="2016-10" db="EMBL/GenBank/DDBJ databases">
        <authorList>
            <person name="Varghese N."/>
            <person name="Submissions S."/>
        </authorList>
    </citation>
    <scope>NUCLEOTIDE SEQUENCE [LARGE SCALE GENOMIC DNA]</scope>
    <source>
        <strain evidence="3">EPL6</strain>
    </source>
</reference>
<dbReference type="PANTHER" id="PTHR42928:SF5">
    <property type="entry name" value="BLR1237 PROTEIN"/>
    <property type="match status" value="1"/>
</dbReference>
<dbReference type="PROSITE" id="PS51318">
    <property type="entry name" value="TAT"/>
    <property type="match status" value="1"/>
</dbReference>
<dbReference type="CDD" id="cd13578">
    <property type="entry name" value="PBP2_Bug27"/>
    <property type="match status" value="1"/>
</dbReference>
<dbReference type="PIRSF" id="PIRSF017082">
    <property type="entry name" value="YflP"/>
    <property type="match status" value="1"/>
</dbReference>
<protein>
    <submittedName>
        <fullName evidence="2">Tripartite-type tricarboxylate transporter, receptor component TctC</fullName>
    </submittedName>
</protein>
<proteinExistence type="inferred from homology"/>
<dbReference type="PANTHER" id="PTHR42928">
    <property type="entry name" value="TRICARBOXYLATE-BINDING PROTEIN"/>
    <property type="match status" value="1"/>
</dbReference>
<dbReference type="STRING" id="1527607.SAMN05428957_1045"/>
<organism evidence="2 3">
    <name type="scientific">Oryzisolibacter propanilivorax</name>
    <dbReference type="NCBI Taxonomy" id="1527607"/>
    <lineage>
        <taxon>Bacteria</taxon>
        <taxon>Pseudomonadati</taxon>
        <taxon>Pseudomonadota</taxon>
        <taxon>Betaproteobacteria</taxon>
        <taxon>Burkholderiales</taxon>
        <taxon>Comamonadaceae</taxon>
        <taxon>Oryzisolibacter</taxon>
    </lineage>
</organism>
<sequence>MSTFNRRQFIGCGIAMAGGVPALSLAQGSYPSRAVTIVVPLSAGGVTDVVARYVAQKLSEAWKAPVVVENKLGAGGGVGAEYVAKAAPDGYTLIMGTVSSHAINASVYPNLRYDNLRDFEPISLVAAGPNMLVVHPSVPVKTVAELVQYLKSHPDKLSYGSTGVGTSTHVLAELFKMTTGTSMLHVPYKGSSQMMADLIAGQVQLAFDNMPTALAQARAGKVRALGISSAERWPDTPDIPTIAETLPGFVATSWQGLFAPKGTPGDVLRQLSAQVQRILQEPDTVRRFQELGTRASGMPMGQFRQFVRDETERWAAVVKKAGARAEG</sequence>
<dbReference type="Proteomes" id="UP000198552">
    <property type="component" value="Unassembled WGS sequence"/>
</dbReference>
<name>A0A1G9RZB9_9BURK</name>
<dbReference type="Pfam" id="PF03401">
    <property type="entry name" value="TctC"/>
    <property type="match status" value="1"/>
</dbReference>
<dbReference type="AlphaFoldDB" id="A0A1G9RZB9"/>
<comment type="similarity">
    <text evidence="1">Belongs to the UPF0065 (bug) family.</text>
</comment>
<evidence type="ECO:0000313" key="3">
    <source>
        <dbReference type="Proteomes" id="UP000198552"/>
    </source>
</evidence>
<dbReference type="Gene3D" id="3.40.190.10">
    <property type="entry name" value="Periplasmic binding protein-like II"/>
    <property type="match status" value="1"/>
</dbReference>
<dbReference type="InterPro" id="IPR006311">
    <property type="entry name" value="TAT_signal"/>
</dbReference>
<dbReference type="RefSeq" id="WP_245703911.1">
    <property type="nucleotide sequence ID" value="NZ_FNHP01000004.1"/>
</dbReference>
<dbReference type="SUPFAM" id="SSF53850">
    <property type="entry name" value="Periplasmic binding protein-like II"/>
    <property type="match status" value="1"/>
</dbReference>
<dbReference type="InterPro" id="IPR042100">
    <property type="entry name" value="Bug_dom1"/>
</dbReference>
<evidence type="ECO:0000313" key="2">
    <source>
        <dbReference type="EMBL" id="SDM28581.1"/>
    </source>
</evidence>
<keyword evidence="2" id="KW-0675">Receptor</keyword>
<evidence type="ECO:0000256" key="1">
    <source>
        <dbReference type="ARBA" id="ARBA00006987"/>
    </source>
</evidence>
<keyword evidence="3" id="KW-1185">Reference proteome</keyword>
<dbReference type="InterPro" id="IPR005064">
    <property type="entry name" value="BUG"/>
</dbReference>